<name>A0A365Q096_9GAMM</name>
<comment type="subcellular location">
    <subcellularLocation>
        <location evidence="1">Membrane</location>
        <topology evidence="1">Multi-pass membrane protein</topology>
    </subcellularLocation>
</comment>
<evidence type="ECO:0000256" key="2">
    <source>
        <dbReference type="ARBA" id="ARBA00022692"/>
    </source>
</evidence>
<feature type="transmembrane region" description="Helical" evidence="6">
    <location>
        <begin position="97"/>
        <end position="116"/>
    </location>
</feature>
<gene>
    <name evidence="7" type="ORF">DQ403_01255</name>
</gene>
<dbReference type="PANTHER" id="PTHR30520">
    <property type="entry name" value="FORMATE TRANSPORTER-RELATED"/>
    <property type="match status" value="1"/>
</dbReference>
<dbReference type="Gene3D" id="1.20.1080.10">
    <property type="entry name" value="Glycerol uptake facilitator protein"/>
    <property type="match status" value="1"/>
</dbReference>
<evidence type="ECO:0000256" key="1">
    <source>
        <dbReference type="ARBA" id="ARBA00004141"/>
    </source>
</evidence>
<sequence>MGLDSSRTQRETAKPSEDGHRSLRRDFPLEEAQKNYHTILEQQTARAEEELRRPALALFLSGLTAGLDVGFGPFAMAVNTTLFKGTLPDPIITLLNANLYSIGFVFVVLGYSALFTEQTASAVQPVLSRRASVGSLFRLWAIVLTANILGAALFSSFAAVLGPALNVVEPRILGEIAHRMVAKPWWVMLLSGVTAGWLMGLLAWLITAARDTTSQLICVWLTTMLIGLSGMHHSIAGTVEILMGLFAGAGGTASGYLTFLVWSVLGNALGGVFFVAGLKYSHIRKSVEE</sequence>
<dbReference type="InterPro" id="IPR000292">
    <property type="entry name" value="For/NO2_transpt"/>
</dbReference>
<dbReference type="EMBL" id="QNTV01000001">
    <property type="protein sequence ID" value="RBA62249.1"/>
    <property type="molecule type" value="Genomic_DNA"/>
</dbReference>
<dbReference type="AlphaFoldDB" id="A0A365Q096"/>
<dbReference type="Proteomes" id="UP000252554">
    <property type="component" value="Unassembled WGS sequence"/>
</dbReference>
<evidence type="ECO:0000313" key="8">
    <source>
        <dbReference type="Proteomes" id="UP000252554"/>
    </source>
</evidence>
<evidence type="ECO:0000256" key="3">
    <source>
        <dbReference type="ARBA" id="ARBA00022989"/>
    </source>
</evidence>
<organism evidence="7 8">
    <name type="scientific">Stutzerimonas zhaodongensis</name>
    <dbReference type="NCBI Taxonomy" id="1176257"/>
    <lineage>
        <taxon>Bacteria</taxon>
        <taxon>Pseudomonadati</taxon>
        <taxon>Pseudomonadota</taxon>
        <taxon>Gammaproteobacteria</taxon>
        <taxon>Pseudomonadales</taxon>
        <taxon>Pseudomonadaceae</taxon>
        <taxon>Stutzerimonas</taxon>
    </lineage>
</organism>
<keyword evidence="2 6" id="KW-0812">Transmembrane</keyword>
<feature type="transmembrane region" description="Helical" evidence="6">
    <location>
        <begin position="185"/>
        <end position="205"/>
    </location>
</feature>
<evidence type="ECO:0000256" key="5">
    <source>
        <dbReference type="SAM" id="MobiDB-lite"/>
    </source>
</evidence>
<evidence type="ECO:0000256" key="6">
    <source>
        <dbReference type="SAM" id="Phobius"/>
    </source>
</evidence>
<protein>
    <submittedName>
        <fullName evidence="7">Formate/nitrite transporter family protein</fullName>
    </submittedName>
</protein>
<feature type="compositionally biased region" description="Basic and acidic residues" evidence="5">
    <location>
        <begin position="7"/>
        <end position="26"/>
    </location>
</feature>
<dbReference type="PANTHER" id="PTHR30520:SF2">
    <property type="entry name" value="INNER MEMBRANE PROTEIN YFDC"/>
    <property type="match status" value="1"/>
</dbReference>
<accession>A0A365Q096</accession>
<feature type="transmembrane region" description="Helical" evidence="6">
    <location>
        <begin position="56"/>
        <end position="77"/>
    </location>
</feature>
<keyword evidence="3 6" id="KW-1133">Transmembrane helix</keyword>
<reference evidence="7 8" key="1">
    <citation type="submission" date="2018-06" db="EMBL/GenBank/DDBJ databases">
        <title>Whole genome sequencing of four bacterial strains from South Shetland trench revealing bio-synthetic gene clusters.</title>
        <authorList>
            <person name="Abdel-Mageed W.M."/>
            <person name="Lehri B."/>
            <person name="Jarmusch S.A."/>
            <person name="Miranda K."/>
            <person name="Goodfellow M."/>
            <person name="Jaspars M."/>
            <person name="Karlyshev A.V."/>
        </authorList>
    </citation>
    <scope>NUCLEOTIDE SEQUENCE [LARGE SCALE GENOMIC DNA]</scope>
    <source>
        <strain evidence="7 8">SST2</strain>
    </source>
</reference>
<comment type="caution">
    <text evidence="7">The sequence shown here is derived from an EMBL/GenBank/DDBJ whole genome shotgun (WGS) entry which is preliminary data.</text>
</comment>
<feature type="region of interest" description="Disordered" evidence="5">
    <location>
        <begin position="1"/>
        <end position="26"/>
    </location>
</feature>
<dbReference type="InterPro" id="IPR023271">
    <property type="entry name" value="Aquaporin-like"/>
</dbReference>
<feature type="transmembrane region" description="Helical" evidence="6">
    <location>
        <begin position="256"/>
        <end position="276"/>
    </location>
</feature>
<dbReference type="RefSeq" id="WP_128118953.1">
    <property type="nucleotide sequence ID" value="NZ_QNTV01000001.1"/>
</dbReference>
<evidence type="ECO:0000256" key="4">
    <source>
        <dbReference type="ARBA" id="ARBA00023136"/>
    </source>
</evidence>
<dbReference type="GO" id="GO:0015499">
    <property type="term" value="F:formate transmembrane transporter activity"/>
    <property type="evidence" value="ECO:0007669"/>
    <property type="project" value="TreeGrafter"/>
</dbReference>
<keyword evidence="4 6" id="KW-0472">Membrane</keyword>
<feature type="transmembrane region" description="Helical" evidence="6">
    <location>
        <begin position="137"/>
        <end position="165"/>
    </location>
</feature>
<feature type="transmembrane region" description="Helical" evidence="6">
    <location>
        <begin position="217"/>
        <end position="236"/>
    </location>
</feature>
<proteinExistence type="predicted"/>
<dbReference type="GO" id="GO:0005886">
    <property type="term" value="C:plasma membrane"/>
    <property type="evidence" value="ECO:0007669"/>
    <property type="project" value="TreeGrafter"/>
</dbReference>
<evidence type="ECO:0000313" key="7">
    <source>
        <dbReference type="EMBL" id="RBA62249.1"/>
    </source>
</evidence>
<dbReference type="Pfam" id="PF01226">
    <property type="entry name" value="Form_Nir_trans"/>
    <property type="match status" value="1"/>
</dbReference>